<sequence length="150" mass="17015">NRGSEKVVNSGPNDNIFVYYSDHDGLGVLGMSTNPYMYANDLIEVLKKKSAAGTYKSLLLYLEACEYGSIFKGLLPHHLVRMRIVGVLIVLENLLVLPQNIILVRVTCTVLCGWKTRKNYWSSLDYDGERVVYRSIARVLDDEELAMRLL</sequence>
<reference evidence="2" key="1">
    <citation type="journal article" date="2019" name="Sci. Rep.">
        <title>Draft genome of Tanacetum cinerariifolium, the natural source of mosquito coil.</title>
        <authorList>
            <person name="Yamashiro T."/>
            <person name="Shiraishi A."/>
            <person name="Satake H."/>
            <person name="Nakayama K."/>
        </authorList>
    </citation>
    <scope>NUCLEOTIDE SEQUENCE</scope>
</reference>
<dbReference type="PRINTS" id="PR00776">
    <property type="entry name" value="HEMOGLOBNASE"/>
</dbReference>
<feature type="non-terminal residue" evidence="2">
    <location>
        <position position="150"/>
    </location>
</feature>
<dbReference type="Gene3D" id="3.40.50.1460">
    <property type="match status" value="1"/>
</dbReference>
<dbReference type="InterPro" id="IPR001096">
    <property type="entry name" value="Peptidase_C13"/>
</dbReference>
<dbReference type="EMBL" id="BKCJ010530277">
    <property type="protein sequence ID" value="GFA99800.1"/>
    <property type="molecule type" value="Genomic_DNA"/>
</dbReference>
<protein>
    <submittedName>
        <fullName evidence="2">Vacuolar processing enzyme</fullName>
    </submittedName>
</protein>
<feature type="non-terminal residue" evidence="2">
    <location>
        <position position="1"/>
    </location>
</feature>
<dbReference type="GO" id="GO:0004197">
    <property type="term" value="F:cysteine-type endopeptidase activity"/>
    <property type="evidence" value="ECO:0007669"/>
    <property type="project" value="TreeGrafter"/>
</dbReference>
<dbReference type="PANTHER" id="PTHR12000">
    <property type="entry name" value="HEMOGLOBINASE FAMILY MEMBER"/>
    <property type="match status" value="1"/>
</dbReference>
<dbReference type="AlphaFoldDB" id="A0A699KNQ1"/>
<name>A0A699KNQ1_TANCI</name>
<dbReference type="GO" id="GO:0006624">
    <property type="term" value="P:vacuolar protein processing"/>
    <property type="evidence" value="ECO:0007669"/>
    <property type="project" value="TreeGrafter"/>
</dbReference>
<evidence type="ECO:0000256" key="1">
    <source>
        <dbReference type="ARBA" id="ARBA00009941"/>
    </source>
</evidence>
<dbReference type="GO" id="GO:0005773">
    <property type="term" value="C:vacuole"/>
    <property type="evidence" value="ECO:0007669"/>
    <property type="project" value="GOC"/>
</dbReference>
<dbReference type="GO" id="GO:0051603">
    <property type="term" value="P:proteolysis involved in protein catabolic process"/>
    <property type="evidence" value="ECO:0007669"/>
    <property type="project" value="TreeGrafter"/>
</dbReference>
<comment type="caution">
    <text evidence="2">The sequence shown here is derived from an EMBL/GenBank/DDBJ whole genome shotgun (WGS) entry which is preliminary data.</text>
</comment>
<accession>A0A699KNQ1</accession>
<evidence type="ECO:0000313" key="2">
    <source>
        <dbReference type="EMBL" id="GFA99800.1"/>
    </source>
</evidence>
<comment type="similarity">
    <text evidence="1">Belongs to the peptidase C13 family.</text>
</comment>
<gene>
    <name evidence="2" type="ORF">Tci_671772</name>
</gene>
<proteinExistence type="inferred from homology"/>
<organism evidence="2">
    <name type="scientific">Tanacetum cinerariifolium</name>
    <name type="common">Dalmatian daisy</name>
    <name type="synonym">Chrysanthemum cinerariifolium</name>
    <dbReference type="NCBI Taxonomy" id="118510"/>
    <lineage>
        <taxon>Eukaryota</taxon>
        <taxon>Viridiplantae</taxon>
        <taxon>Streptophyta</taxon>
        <taxon>Embryophyta</taxon>
        <taxon>Tracheophyta</taxon>
        <taxon>Spermatophyta</taxon>
        <taxon>Magnoliopsida</taxon>
        <taxon>eudicotyledons</taxon>
        <taxon>Gunneridae</taxon>
        <taxon>Pentapetalae</taxon>
        <taxon>asterids</taxon>
        <taxon>campanulids</taxon>
        <taxon>Asterales</taxon>
        <taxon>Asteraceae</taxon>
        <taxon>Asteroideae</taxon>
        <taxon>Anthemideae</taxon>
        <taxon>Anthemidinae</taxon>
        <taxon>Tanacetum</taxon>
    </lineage>
</organism>
<dbReference type="Pfam" id="PF01650">
    <property type="entry name" value="Peptidase_C13"/>
    <property type="match status" value="1"/>
</dbReference>
<dbReference type="PANTHER" id="PTHR12000:SF50">
    <property type="entry name" value="VACUOLAR-PROCESSING ENZYME GAMMA-ISOZYME"/>
    <property type="match status" value="1"/>
</dbReference>